<sequence>MVKLDQEIVEKMNGLSLHVVETKKYKTNTLVMKLKAPLTKEDVTHRALLPHVLQSGTNQYPSTTELRSYLDELYGASLGVDLTKKGEYHIITIRVEIANEVYLSDQTPLLEKGLSLLADIVQNPAQENGVFLASIVEKEKRALKQRIQSVFDDKMRYASLRLVEEMCKDEPYSLHANGQMEDVDQITPRSLFEYYQKSLREDEIDLYVVGDVSATELKSSVATLFKLEDRSPKIVSNPPITINKENEVIEEQDVKQGKLNVGYRTNITYQDPEYYALQVFNGIFGGFSHSKLFINVREKASLAYYAASRVESHKGLLMVMSGVDAKNYDQAVSIIKEQMIAMKNADFTDKELEQTKAVLVNQLLETIDTSRGLIEVLYNDVLAEVKQPIDEWLRKVKDVTKEQIIEAGKKIELDTIYFLKGKGEA</sequence>
<name>A0A6M0Q336_9BACI</name>
<gene>
    <name evidence="2" type="ORF">G4D63_00315</name>
</gene>
<protein>
    <submittedName>
        <fullName evidence="2">Insulinase family protein</fullName>
    </submittedName>
</protein>
<comment type="caution">
    <text evidence="2">The sequence shown here is derived from an EMBL/GenBank/DDBJ whole genome shotgun (WGS) entry which is preliminary data.</text>
</comment>
<evidence type="ECO:0000313" key="2">
    <source>
        <dbReference type="EMBL" id="NEY70169.1"/>
    </source>
</evidence>
<dbReference type="InterPro" id="IPR050361">
    <property type="entry name" value="MPP/UQCRC_Complex"/>
</dbReference>
<proteinExistence type="predicted"/>
<dbReference type="Pfam" id="PF05193">
    <property type="entry name" value="Peptidase_M16_C"/>
    <property type="match status" value="1"/>
</dbReference>
<evidence type="ECO:0000259" key="1">
    <source>
        <dbReference type="Pfam" id="PF05193"/>
    </source>
</evidence>
<reference evidence="2 3" key="1">
    <citation type="submission" date="2020-02" db="EMBL/GenBank/DDBJ databases">
        <title>Bacillus aquiflavi sp. nov., isolated from yellow water of strong flavor Chinese baijiu in Yibin region of China.</title>
        <authorList>
            <person name="Xie J."/>
        </authorList>
    </citation>
    <scope>NUCLEOTIDE SEQUENCE [LARGE SCALE GENOMIC DNA]</scope>
    <source>
        <strain evidence="2 3">SA4</strain>
    </source>
</reference>
<dbReference type="NCBIfam" id="NF047422">
    <property type="entry name" value="YfmF_fam"/>
    <property type="match status" value="1"/>
</dbReference>
<feature type="domain" description="Peptidase M16 C-terminal" evidence="1">
    <location>
        <begin position="186"/>
        <end position="358"/>
    </location>
</feature>
<dbReference type="InterPro" id="IPR007863">
    <property type="entry name" value="Peptidase_M16_C"/>
</dbReference>
<dbReference type="PANTHER" id="PTHR11851">
    <property type="entry name" value="METALLOPROTEASE"/>
    <property type="match status" value="1"/>
</dbReference>
<dbReference type="GO" id="GO:0046872">
    <property type="term" value="F:metal ion binding"/>
    <property type="evidence" value="ECO:0007669"/>
    <property type="project" value="InterPro"/>
</dbReference>
<dbReference type="RefSeq" id="WP_163176542.1">
    <property type="nucleotide sequence ID" value="NZ_JAAIWM010000001.1"/>
</dbReference>
<accession>A0A6M0Q336</accession>
<dbReference type="InterPro" id="IPR011249">
    <property type="entry name" value="Metalloenz_LuxS/M16"/>
</dbReference>
<organism evidence="2 3">
    <name type="scientific">Bacillus mesophilus</name>
    <dbReference type="NCBI Taxonomy" id="1808955"/>
    <lineage>
        <taxon>Bacteria</taxon>
        <taxon>Bacillati</taxon>
        <taxon>Bacillota</taxon>
        <taxon>Bacilli</taxon>
        <taxon>Bacillales</taxon>
        <taxon>Bacillaceae</taxon>
        <taxon>Bacillus</taxon>
    </lineage>
</organism>
<dbReference type="SUPFAM" id="SSF63411">
    <property type="entry name" value="LuxS/MPP-like metallohydrolase"/>
    <property type="match status" value="2"/>
</dbReference>
<dbReference type="Gene3D" id="3.30.830.10">
    <property type="entry name" value="Metalloenzyme, LuxS/M16 peptidase-like"/>
    <property type="match status" value="2"/>
</dbReference>
<evidence type="ECO:0000313" key="3">
    <source>
        <dbReference type="Proteomes" id="UP000481043"/>
    </source>
</evidence>
<dbReference type="Proteomes" id="UP000481043">
    <property type="component" value="Unassembled WGS sequence"/>
</dbReference>
<keyword evidence="3" id="KW-1185">Reference proteome</keyword>
<dbReference type="PANTHER" id="PTHR11851:SF186">
    <property type="entry name" value="INACTIVE METALLOPROTEASE YMFF-RELATED"/>
    <property type="match status" value="1"/>
</dbReference>
<dbReference type="EMBL" id="JAAIWM010000001">
    <property type="protein sequence ID" value="NEY70169.1"/>
    <property type="molecule type" value="Genomic_DNA"/>
</dbReference>
<dbReference type="AlphaFoldDB" id="A0A6M0Q336"/>